<protein>
    <submittedName>
        <fullName evidence="4">SDR family oxidoreductase</fullName>
    </submittedName>
</protein>
<evidence type="ECO:0000256" key="3">
    <source>
        <dbReference type="RuleBase" id="RU000363"/>
    </source>
</evidence>
<evidence type="ECO:0000256" key="1">
    <source>
        <dbReference type="ARBA" id="ARBA00006484"/>
    </source>
</evidence>
<dbReference type="EMBL" id="JAAFZH010000005">
    <property type="protein sequence ID" value="NDU96123.1"/>
    <property type="molecule type" value="Genomic_DNA"/>
</dbReference>
<evidence type="ECO:0000313" key="4">
    <source>
        <dbReference type="EMBL" id="NDU96123.1"/>
    </source>
</evidence>
<dbReference type="PANTHER" id="PTHR44196">
    <property type="entry name" value="DEHYDROGENASE/REDUCTASE SDR FAMILY MEMBER 7B"/>
    <property type="match status" value="1"/>
</dbReference>
<dbReference type="InterPro" id="IPR020904">
    <property type="entry name" value="Sc_DH/Rdtase_CS"/>
</dbReference>
<dbReference type="GO" id="GO:0016020">
    <property type="term" value="C:membrane"/>
    <property type="evidence" value="ECO:0007669"/>
    <property type="project" value="TreeGrafter"/>
</dbReference>
<dbReference type="PROSITE" id="PS00061">
    <property type="entry name" value="ADH_SHORT"/>
    <property type="match status" value="1"/>
</dbReference>
<dbReference type="PRINTS" id="PR00081">
    <property type="entry name" value="GDHRDH"/>
</dbReference>
<dbReference type="Pfam" id="PF00106">
    <property type="entry name" value="adh_short"/>
    <property type="match status" value="1"/>
</dbReference>
<name>A0A6L9LBE7_9BACT</name>
<sequence>METQQNGKTALITGASSGIGQELTRLFAKDGYKLVLVGRNEEALQQLASNFTNQYGTQTIILTKDLADPNAPQEIYAETQAQGLPIDVLVNDAGFGEYGQFATETDLQKELAVVQVNAIALMHLTKLFLKDMVSRNDGKILMLGSEVSVIPNPLMAVYGATKAFIKSFSEAIRNELKDTNVTVTVLMPSATNTNFFKVAGATHTVAADPNTAASPSDVAKEGYMALMAGKDHVVAGLINKVRLAVSQVLPDPVLAASARRNMTPRAEAEQQQKTQLVTLAVGAVVLGGLWLLLRNRNTYDPISPYDTMRYRYKAGKAKYKTHQALESAGDSVSSVYKQAKSVVEDALT</sequence>
<reference evidence="4 5" key="1">
    <citation type="submission" date="2020-02" db="EMBL/GenBank/DDBJ databases">
        <title>Draft genome sequence of two Spirosoma agri KCTC 52727 and Spirosoma terrae KCTC 52035.</title>
        <authorList>
            <person name="Rojas J."/>
            <person name="Ambika Manirajan B."/>
            <person name="Suarez C."/>
            <person name="Ratering S."/>
            <person name="Schnell S."/>
        </authorList>
    </citation>
    <scope>NUCLEOTIDE SEQUENCE [LARGE SCALE GENOMIC DNA]</scope>
    <source>
        <strain evidence="4 5">KCTC 52035</strain>
    </source>
</reference>
<dbReference type="InterPro" id="IPR002347">
    <property type="entry name" value="SDR_fam"/>
</dbReference>
<dbReference type="SUPFAM" id="SSF51735">
    <property type="entry name" value="NAD(P)-binding Rossmann-fold domains"/>
    <property type="match status" value="1"/>
</dbReference>
<keyword evidence="5" id="KW-1185">Reference proteome</keyword>
<dbReference type="InterPro" id="IPR036291">
    <property type="entry name" value="NAD(P)-bd_dom_sf"/>
</dbReference>
<proteinExistence type="inferred from homology"/>
<dbReference type="GO" id="GO:0016491">
    <property type="term" value="F:oxidoreductase activity"/>
    <property type="evidence" value="ECO:0007669"/>
    <property type="project" value="UniProtKB-KW"/>
</dbReference>
<comment type="caution">
    <text evidence="4">The sequence shown here is derived from an EMBL/GenBank/DDBJ whole genome shotgun (WGS) entry which is preliminary data.</text>
</comment>
<dbReference type="PANTHER" id="PTHR44196:SF2">
    <property type="entry name" value="SHORT-CHAIN DEHYDROGENASE-RELATED"/>
    <property type="match status" value="1"/>
</dbReference>
<dbReference type="PRINTS" id="PR00080">
    <property type="entry name" value="SDRFAMILY"/>
</dbReference>
<dbReference type="AlphaFoldDB" id="A0A6L9LBE7"/>
<keyword evidence="2" id="KW-0560">Oxidoreductase</keyword>
<organism evidence="4 5">
    <name type="scientific">Spirosoma terrae</name>
    <dbReference type="NCBI Taxonomy" id="1968276"/>
    <lineage>
        <taxon>Bacteria</taxon>
        <taxon>Pseudomonadati</taxon>
        <taxon>Bacteroidota</taxon>
        <taxon>Cytophagia</taxon>
        <taxon>Cytophagales</taxon>
        <taxon>Cytophagaceae</taxon>
        <taxon>Spirosoma</taxon>
    </lineage>
</organism>
<evidence type="ECO:0000256" key="2">
    <source>
        <dbReference type="ARBA" id="ARBA00023002"/>
    </source>
</evidence>
<evidence type="ECO:0000313" key="5">
    <source>
        <dbReference type="Proteomes" id="UP000474175"/>
    </source>
</evidence>
<dbReference type="Gene3D" id="3.40.50.720">
    <property type="entry name" value="NAD(P)-binding Rossmann-like Domain"/>
    <property type="match status" value="1"/>
</dbReference>
<dbReference type="Proteomes" id="UP000474175">
    <property type="component" value="Unassembled WGS sequence"/>
</dbReference>
<dbReference type="CDD" id="cd05233">
    <property type="entry name" value="SDR_c"/>
    <property type="match status" value="1"/>
</dbReference>
<gene>
    <name evidence="4" type="ORF">GK108_14675</name>
</gene>
<dbReference type="RefSeq" id="WP_163949525.1">
    <property type="nucleotide sequence ID" value="NZ_JAAFZH010000005.1"/>
</dbReference>
<comment type="similarity">
    <text evidence="1 3">Belongs to the short-chain dehydrogenases/reductases (SDR) family.</text>
</comment>
<accession>A0A6L9LBE7</accession>